<dbReference type="EMBL" id="QJKJ01009610">
    <property type="protein sequence ID" value="RDX76145.1"/>
    <property type="molecule type" value="Genomic_DNA"/>
</dbReference>
<proteinExistence type="predicted"/>
<feature type="region of interest" description="Disordered" evidence="1">
    <location>
        <begin position="1"/>
        <end position="24"/>
    </location>
</feature>
<dbReference type="Proteomes" id="UP000257109">
    <property type="component" value="Unassembled WGS sequence"/>
</dbReference>
<name>A0A371FCX4_MUCPR</name>
<reference evidence="2" key="1">
    <citation type="submission" date="2018-05" db="EMBL/GenBank/DDBJ databases">
        <title>Draft genome of Mucuna pruriens seed.</title>
        <authorList>
            <person name="Nnadi N.E."/>
            <person name="Vos R."/>
            <person name="Hasami M.H."/>
            <person name="Devisetty U.K."/>
            <person name="Aguiy J.C."/>
        </authorList>
    </citation>
    <scope>NUCLEOTIDE SEQUENCE [LARGE SCALE GENOMIC DNA]</scope>
    <source>
        <strain evidence="2">JCA_2017</strain>
    </source>
</reference>
<comment type="caution">
    <text evidence="2">The sequence shown here is derived from an EMBL/GenBank/DDBJ whole genome shotgun (WGS) entry which is preliminary data.</text>
</comment>
<dbReference type="OrthoDB" id="1928766at2759"/>
<accession>A0A371FCX4</accession>
<protein>
    <submittedName>
        <fullName evidence="2">Uncharacterized protein</fullName>
    </submittedName>
</protein>
<feature type="non-terminal residue" evidence="2">
    <location>
        <position position="1"/>
    </location>
</feature>
<evidence type="ECO:0000313" key="3">
    <source>
        <dbReference type="Proteomes" id="UP000257109"/>
    </source>
</evidence>
<sequence>MSIFSNLTHDKPKRQSVPNQLTENTKIGARLGHWEEDQLVVFLRKNRDAFAWGPKEMSGIDLDFLCHRLSIILGARKKRKMGDEKRRVEKEKIGKLLAAHFIRYPLTITTLAQGIDTRH</sequence>
<evidence type="ECO:0000313" key="2">
    <source>
        <dbReference type="EMBL" id="RDX76145.1"/>
    </source>
</evidence>
<gene>
    <name evidence="2" type="ORF">CR513_43898</name>
</gene>
<keyword evidence="3" id="KW-1185">Reference proteome</keyword>
<organism evidence="2 3">
    <name type="scientific">Mucuna pruriens</name>
    <name type="common">Velvet bean</name>
    <name type="synonym">Dolichos pruriens</name>
    <dbReference type="NCBI Taxonomy" id="157652"/>
    <lineage>
        <taxon>Eukaryota</taxon>
        <taxon>Viridiplantae</taxon>
        <taxon>Streptophyta</taxon>
        <taxon>Embryophyta</taxon>
        <taxon>Tracheophyta</taxon>
        <taxon>Spermatophyta</taxon>
        <taxon>Magnoliopsida</taxon>
        <taxon>eudicotyledons</taxon>
        <taxon>Gunneridae</taxon>
        <taxon>Pentapetalae</taxon>
        <taxon>rosids</taxon>
        <taxon>fabids</taxon>
        <taxon>Fabales</taxon>
        <taxon>Fabaceae</taxon>
        <taxon>Papilionoideae</taxon>
        <taxon>50 kb inversion clade</taxon>
        <taxon>NPAAA clade</taxon>
        <taxon>indigoferoid/millettioid clade</taxon>
        <taxon>Phaseoleae</taxon>
        <taxon>Mucuna</taxon>
    </lineage>
</organism>
<dbReference type="AlphaFoldDB" id="A0A371FCX4"/>
<evidence type="ECO:0000256" key="1">
    <source>
        <dbReference type="SAM" id="MobiDB-lite"/>
    </source>
</evidence>